<protein>
    <recommendedName>
        <fullName evidence="6">SOSS complex subunit A homolog</fullName>
    </recommendedName>
</protein>
<dbReference type="AlphaFoldDB" id="A0A915Q7Q8"/>
<name>A0A915Q7Q8_9BILA</name>
<dbReference type="GO" id="GO:0005737">
    <property type="term" value="C:cytoplasm"/>
    <property type="evidence" value="ECO:0007669"/>
    <property type="project" value="UniProtKB-SubCell"/>
</dbReference>
<feature type="domain" description="Ints3-like C-terminal" evidence="10">
    <location>
        <begin position="606"/>
        <end position="1002"/>
    </location>
</feature>
<evidence type="ECO:0000256" key="7">
    <source>
        <dbReference type="ARBA" id="ARBA00054331"/>
    </source>
</evidence>
<evidence type="ECO:0000256" key="2">
    <source>
        <dbReference type="ARBA" id="ARBA00004496"/>
    </source>
</evidence>
<dbReference type="InterPro" id="IPR056518">
    <property type="entry name" value="HEAT_Ints3_C"/>
</dbReference>
<dbReference type="WBParaSite" id="sdigi.contig88.g4018.t1">
    <property type="protein sequence ID" value="sdigi.contig88.g4018.t1"/>
    <property type="gene ID" value="sdigi.contig88.g4018"/>
</dbReference>
<proteinExistence type="inferred from homology"/>
<comment type="subcellular location">
    <subcellularLocation>
        <location evidence="2">Cytoplasm</location>
    </subcellularLocation>
    <subcellularLocation>
        <location evidence="1">Nucleus</location>
    </subcellularLocation>
</comment>
<dbReference type="PANTHER" id="PTHR13587">
    <property type="entry name" value="INTEGRATOR COMPLEX SUBUNIT 3"/>
    <property type="match status" value="1"/>
</dbReference>
<dbReference type="Proteomes" id="UP000887581">
    <property type="component" value="Unplaced"/>
</dbReference>
<keyword evidence="5" id="KW-0539">Nucleus</keyword>
<evidence type="ECO:0000259" key="10">
    <source>
        <dbReference type="Pfam" id="PF24566"/>
    </source>
</evidence>
<accession>A0A915Q7Q8</accession>
<dbReference type="GO" id="GO:0005634">
    <property type="term" value="C:nucleus"/>
    <property type="evidence" value="ECO:0007669"/>
    <property type="project" value="UniProtKB-SubCell"/>
</dbReference>
<keyword evidence="4" id="KW-0963">Cytoplasm</keyword>
<dbReference type="Pfam" id="PF10189">
    <property type="entry name" value="Ints3_N"/>
    <property type="match status" value="1"/>
</dbReference>
<dbReference type="Pfam" id="PF24566">
    <property type="entry name" value="HEAT_Ints3_C"/>
    <property type="match status" value="1"/>
</dbReference>
<evidence type="ECO:0000313" key="11">
    <source>
        <dbReference type="Proteomes" id="UP000887581"/>
    </source>
</evidence>
<evidence type="ECO:0000259" key="9">
    <source>
        <dbReference type="Pfam" id="PF10189"/>
    </source>
</evidence>
<reference evidence="12" key="1">
    <citation type="submission" date="2022-11" db="UniProtKB">
        <authorList>
            <consortium name="WormBaseParasite"/>
        </authorList>
    </citation>
    <scope>IDENTIFICATION</scope>
</reference>
<comment type="function">
    <text evidence="7">Component of the integrator complex, a multiprotein complex that terminates RNA polymerase II (Pol II) transcription in the promoter-proximal region of genes. The integrator complex provides a quality checkpoint during transcription elongation by driving premature transcription termination of transcripts that are unfavorably configured for transcriptional elongation: the complex terminates transcription by (1) catalyzing dephosphorylation of the C-terminal domain (CTD) of Pol II subunit Polr2A/Rbp1 and Spt5, and (2) degrading the exiting nascent RNA transcript via endonuclease activity. The integrator complex is also involved in the 3'-end processing of the U7 snRNA, and also the spliceosomal snRNAs U1, U2, U4 and U5.</text>
</comment>
<evidence type="ECO:0000256" key="1">
    <source>
        <dbReference type="ARBA" id="ARBA00004123"/>
    </source>
</evidence>
<feature type="domain" description="Integrator complex subunit 3 N-terminal" evidence="9">
    <location>
        <begin position="107"/>
        <end position="510"/>
    </location>
</feature>
<dbReference type="InterPro" id="IPR019333">
    <property type="entry name" value="INTS3_N"/>
</dbReference>
<evidence type="ECO:0000256" key="4">
    <source>
        <dbReference type="ARBA" id="ARBA00022490"/>
    </source>
</evidence>
<sequence length="1056" mass="120631">MPTAVSLCNLQYYETEQAGLSTSEGSSGVGERASEVVHGLTHPMESSNTRLKRISKLLSLSNFEQRDELEEKLENGFIMVQNRTSGLPEKESYDVLLQMAGEAKVFESITGGLLYGLLTEPQNAQKYFSVMSLLARDGWFCALCNVNMILFELYPRMRPEVREQIVYFFREAIKSNVPKIDNVLINYLRNANDGSDLKETCTLLSAVAGMLNDHHTWLSELKPKASLIPVTLLTFTRFICDLSSFNAFESLRTQMINVCQWLLTERFVDCAQLGRDLILTLMRVSKIPQFAVIWKHLLYNPNKLGPNMSVEELMSRMCPHTFPLYRISVAMQRKLEFIFAKVKPGTHERHLEWFKKQYLSNPDAGSLRSELVRCAIFLSCGETPQFGQEMKAVFIASMFPQTSSIMEQQWCKLHLLWDWFCYDPTTGGHVLIEPAFHVLRHLLHVQPLLANSLVDFMIRMSYELHPPLQQRLVTSVTNSFKFLIDHNILGSPSVIFDNPVLQKNVRENFRDTFRGLFRPPQTIQTHPSTVLTEPNEVPISDVEVVQSESGSAITEDAASTDPSIVEEGGGSVDEEFGLSCEEKVMTLLAAVKEEFRESIENLANVKNTDNDTRCEMMQKLLSAIFDNDELLDEEQIELLSECLLLIFRKDIRNRKPLSEGFLDTPEILEEMFNQPLYVIFRNLCLTPDSDATRQPLLSLIAEICSSISYLLLFFTSSNRRDQNDTAIAAYTDLCRLLDNPPIQQIVSDLQQCHIDDYVLFAHLIPYIYEKFATEAMGSIELMKLLAHSLDGRQIADLIGEMVRENISFFRKDSFLPIVSASLTWETTAQFVFWQLVHAEGVPVDWILQIISKLQYPKHSEAIAQVYIMLQRLDREPNMGLIRNLLSRTPSDMFTVNCLKLLIKDPDYATRVAELLSSLIDKLIQSGDLLPIHSKGKRPAQRYVCLDQLFSHLDKFRQSCLSKDSHVAEAFLARPTLQEAFTAARAAEKVSSLRIRYSELFAVMEILSDDSAQSARSLRRSKISKKVTDMSDVCFLQFIFHFDYAERRHKTGFIFQF</sequence>
<evidence type="ECO:0000256" key="5">
    <source>
        <dbReference type="ARBA" id="ARBA00023242"/>
    </source>
</evidence>
<organism evidence="11 12">
    <name type="scientific">Setaria digitata</name>
    <dbReference type="NCBI Taxonomy" id="48799"/>
    <lineage>
        <taxon>Eukaryota</taxon>
        <taxon>Metazoa</taxon>
        <taxon>Ecdysozoa</taxon>
        <taxon>Nematoda</taxon>
        <taxon>Chromadorea</taxon>
        <taxon>Rhabditida</taxon>
        <taxon>Spirurina</taxon>
        <taxon>Spiruromorpha</taxon>
        <taxon>Filarioidea</taxon>
        <taxon>Setariidae</taxon>
        <taxon>Setaria</taxon>
    </lineage>
</organism>
<feature type="region of interest" description="Disordered" evidence="8">
    <location>
        <begin position="552"/>
        <end position="571"/>
    </location>
</feature>
<dbReference type="PANTHER" id="PTHR13587:SF7">
    <property type="entry name" value="INTEGRATOR COMPLEX SUBUNIT 3"/>
    <property type="match status" value="1"/>
</dbReference>
<keyword evidence="11" id="KW-1185">Reference proteome</keyword>
<evidence type="ECO:0000256" key="8">
    <source>
        <dbReference type="SAM" id="MobiDB-lite"/>
    </source>
</evidence>
<evidence type="ECO:0000256" key="6">
    <source>
        <dbReference type="ARBA" id="ARBA00032741"/>
    </source>
</evidence>
<comment type="similarity">
    <text evidence="3">Belongs to the Integrator subunit 3 family.</text>
</comment>
<evidence type="ECO:0000256" key="3">
    <source>
        <dbReference type="ARBA" id="ARBA00006130"/>
    </source>
</evidence>
<dbReference type="InterPro" id="IPR045334">
    <property type="entry name" value="INTS3"/>
</dbReference>
<evidence type="ECO:0000313" key="12">
    <source>
        <dbReference type="WBParaSite" id="sdigi.contig88.g4018.t1"/>
    </source>
</evidence>